<name>A0A2N4ULK0_9BURK</name>
<gene>
    <name evidence="1" type="ORF">CR155_02275</name>
</gene>
<comment type="caution">
    <text evidence="1">The sequence shown here is derived from an EMBL/GenBank/DDBJ whole genome shotgun (WGS) entry which is preliminary data.</text>
</comment>
<reference evidence="1 2" key="1">
    <citation type="submission" date="2017-10" db="EMBL/GenBank/DDBJ databases">
        <title>Two draft genome sequences of Pusillimonas sp. strains isolated from a nitrate- and radionuclide-contaminated groundwater in Russia.</title>
        <authorList>
            <person name="Grouzdev D.S."/>
            <person name="Tourova T.P."/>
            <person name="Goeva M.A."/>
            <person name="Babich T.L."/>
            <person name="Sokolova D.S."/>
            <person name="Abdullin R."/>
            <person name="Poltaraus A.B."/>
            <person name="Toshchakov S.V."/>
            <person name="Nazina T.N."/>
        </authorList>
    </citation>
    <scope>NUCLEOTIDE SEQUENCE [LARGE SCALE GENOMIC DNA]</scope>
    <source>
        <strain evidence="1 2">JR1/69-2-13</strain>
    </source>
</reference>
<proteinExistence type="predicted"/>
<accession>A0A2N4ULK0</accession>
<sequence>MHLSSDTGAATVVRNRRSSGAVLDLPLDDMGIVMDVDTMEDLANAEALLRARSQPNEREANGNY</sequence>
<dbReference type="Proteomes" id="UP000234328">
    <property type="component" value="Unassembled WGS sequence"/>
</dbReference>
<dbReference type="AlphaFoldDB" id="A0A2N4ULK0"/>
<evidence type="ECO:0000313" key="2">
    <source>
        <dbReference type="Proteomes" id="UP000234328"/>
    </source>
</evidence>
<organism evidence="1 2">
    <name type="scientific">Pollutimonas nitritireducens</name>
    <dbReference type="NCBI Taxonomy" id="2045209"/>
    <lineage>
        <taxon>Bacteria</taxon>
        <taxon>Pseudomonadati</taxon>
        <taxon>Pseudomonadota</taxon>
        <taxon>Betaproteobacteria</taxon>
        <taxon>Burkholderiales</taxon>
        <taxon>Alcaligenaceae</taxon>
        <taxon>Pollutimonas</taxon>
    </lineage>
</organism>
<evidence type="ECO:0000313" key="1">
    <source>
        <dbReference type="EMBL" id="PLC55892.1"/>
    </source>
</evidence>
<evidence type="ECO:0008006" key="3">
    <source>
        <dbReference type="Google" id="ProtNLM"/>
    </source>
</evidence>
<dbReference type="EMBL" id="PDNV01000001">
    <property type="protein sequence ID" value="PLC55892.1"/>
    <property type="molecule type" value="Genomic_DNA"/>
</dbReference>
<protein>
    <recommendedName>
        <fullName evidence="3">MobA-like NTP transferase domain-containing protein</fullName>
    </recommendedName>
</protein>
<keyword evidence="2" id="KW-1185">Reference proteome</keyword>